<evidence type="ECO:0000313" key="2">
    <source>
        <dbReference type="EMBL" id="GBN56624.1"/>
    </source>
</evidence>
<reference evidence="2 3" key="1">
    <citation type="journal article" date="2019" name="Sci. Rep.">
        <title>Orb-weaving spider Araneus ventricosus genome elucidates the spidroin gene catalogue.</title>
        <authorList>
            <person name="Kono N."/>
            <person name="Nakamura H."/>
            <person name="Ohtoshi R."/>
            <person name="Moran D.A.P."/>
            <person name="Shinohara A."/>
            <person name="Yoshida Y."/>
            <person name="Fujiwara M."/>
            <person name="Mori M."/>
            <person name="Tomita M."/>
            <person name="Arakawa K."/>
        </authorList>
    </citation>
    <scope>NUCLEOTIDE SEQUENCE [LARGE SCALE GENOMIC DNA]</scope>
</reference>
<evidence type="ECO:0000313" key="3">
    <source>
        <dbReference type="Proteomes" id="UP000499080"/>
    </source>
</evidence>
<name>A0A4Y2PZL5_ARAVE</name>
<comment type="caution">
    <text evidence="2">The sequence shown here is derived from an EMBL/GenBank/DDBJ whole genome shotgun (WGS) entry which is preliminary data.</text>
</comment>
<dbReference type="AlphaFoldDB" id="A0A4Y2PZL5"/>
<proteinExistence type="predicted"/>
<keyword evidence="3" id="KW-1185">Reference proteome</keyword>
<accession>A0A4Y2PZL5</accession>
<feature type="coiled-coil region" evidence="1">
    <location>
        <begin position="5"/>
        <end position="36"/>
    </location>
</feature>
<gene>
    <name evidence="2" type="ORF">AVEN_126007_1</name>
</gene>
<evidence type="ECO:0000256" key="1">
    <source>
        <dbReference type="SAM" id="Coils"/>
    </source>
</evidence>
<protein>
    <submittedName>
        <fullName evidence="2">Uncharacterized protein</fullName>
    </submittedName>
</protein>
<organism evidence="2 3">
    <name type="scientific">Araneus ventricosus</name>
    <name type="common">Orbweaver spider</name>
    <name type="synonym">Epeira ventricosa</name>
    <dbReference type="NCBI Taxonomy" id="182803"/>
    <lineage>
        <taxon>Eukaryota</taxon>
        <taxon>Metazoa</taxon>
        <taxon>Ecdysozoa</taxon>
        <taxon>Arthropoda</taxon>
        <taxon>Chelicerata</taxon>
        <taxon>Arachnida</taxon>
        <taxon>Araneae</taxon>
        <taxon>Araneomorphae</taxon>
        <taxon>Entelegynae</taxon>
        <taxon>Araneoidea</taxon>
        <taxon>Araneidae</taxon>
        <taxon>Araneus</taxon>
    </lineage>
</organism>
<dbReference type="EMBL" id="BGPR01012556">
    <property type="protein sequence ID" value="GBN56624.1"/>
    <property type="molecule type" value="Genomic_DNA"/>
</dbReference>
<dbReference type="Proteomes" id="UP000499080">
    <property type="component" value="Unassembled WGS sequence"/>
</dbReference>
<keyword evidence="1" id="KW-0175">Coiled coil</keyword>
<sequence>MKNKIQGVQGMIEEIKDKAQRKMEEVESDVQTKITEMTNNVQGKISVLKKRIIDLEIRPNNFLASPEVMYVRPTVKTLKFHG</sequence>